<feature type="transmembrane region" description="Helical" evidence="6">
    <location>
        <begin position="121"/>
        <end position="139"/>
    </location>
</feature>
<dbReference type="InterPro" id="IPR050638">
    <property type="entry name" value="AA-Vitamin_Transporters"/>
</dbReference>
<feature type="transmembrane region" description="Helical" evidence="6">
    <location>
        <begin position="30"/>
        <end position="50"/>
    </location>
</feature>
<proteinExistence type="inferred from homology"/>
<evidence type="ECO:0000256" key="5">
    <source>
        <dbReference type="ARBA" id="ARBA00023136"/>
    </source>
</evidence>
<dbReference type="PANTHER" id="PTHR32322">
    <property type="entry name" value="INNER MEMBRANE TRANSPORTER"/>
    <property type="match status" value="1"/>
</dbReference>
<dbReference type="SUPFAM" id="SSF103481">
    <property type="entry name" value="Multidrug resistance efflux transporter EmrE"/>
    <property type="match status" value="1"/>
</dbReference>
<dbReference type="InterPro" id="IPR037185">
    <property type="entry name" value="EmrE-like"/>
</dbReference>
<evidence type="ECO:0000313" key="8">
    <source>
        <dbReference type="EMBL" id="AEF95220.1"/>
    </source>
</evidence>
<sequence>MVLFLAFFGMLCWGIAPIFGKLGLYQVEPAAVLCLRTLMAATLVLGYLAGTKTFFQLGQIPLGLWFFIGAEAILATLVGDLAYFAALKYGNINNVTLIMSTSPLVTIILSAIFLGESITKFQLVGALMIVGGLICIGLEPG</sequence>
<evidence type="ECO:0000313" key="9">
    <source>
        <dbReference type="Proteomes" id="UP000009226"/>
    </source>
</evidence>
<dbReference type="HOGENOM" id="CLU_120467_2_0_9"/>
<evidence type="ECO:0000256" key="4">
    <source>
        <dbReference type="ARBA" id="ARBA00022989"/>
    </source>
</evidence>
<evidence type="ECO:0000256" key="1">
    <source>
        <dbReference type="ARBA" id="ARBA00004141"/>
    </source>
</evidence>
<dbReference type="Proteomes" id="UP000009226">
    <property type="component" value="Chromosome"/>
</dbReference>
<accession>F6B3R1</accession>
<dbReference type="STRING" id="868595.Desca_2385"/>
<keyword evidence="9" id="KW-1185">Reference proteome</keyword>
<dbReference type="Gene3D" id="1.10.3730.20">
    <property type="match status" value="1"/>
</dbReference>
<evidence type="ECO:0000256" key="6">
    <source>
        <dbReference type="SAM" id="Phobius"/>
    </source>
</evidence>
<name>F6B3R1_DESCC</name>
<feature type="domain" description="EamA" evidence="7">
    <location>
        <begin position="3"/>
        <end position="136"/>
    </location>
</feature>
<dbReference type="RefSeq" id="WP_003539968.1">
    <property type="nucleotide sequence ID" value="NC_015565.1"/>
</dbReference>
<dbReference type="KEGG" id="dca:Desca_2385"/>
<keyword evidence="4 6" id="KW-1133">Transmembrane helix</keyword>
<reference evidence="8" key="1">
    <citation type="submission" date="2011-05" db="EMBL/GenBank/DDBJ databases">
        <title>Complete sequence of Desulfotomaculum carboxydivorans CO-1-SRB.</title>
        <authorList>
            <consortium name="US DOE Joint Genome Institute"/>
            <person name="Lucas S."/>
            <person name="Han J."/>
            <person name="Lapidus A."/>
            <person name="Cheng J.-F."/>
            <person name="Goodwin L."/>
            <person name="Pitluck S."/>
            <person name="Peters L."/>
            <person name="Mikhailova N."/>
            <person name="Lu M."/>
            <person name="Han C."/>
            <person name="Tapia R."/>
            <person name="Land M."/>
            <person name="Hauser L."/>
            <person name="Kyrpides N."/>
            <person name="Ivanova N."/>
            <person name="Pagani I."/>
            <person name="Stams A."/>
            <person name="Plugge C."/>
            <person name="Muyzer G."/>
            <person name="Kuever J."/>
            <person name="Parshina S."/>
            <person name="Ivanova A."/>
            <person name="Nazina T."/>
            <person name="Woyke T."/>
        </authorList>
    </citation>
    <scope>NUCLEOTIDE SEQUENCE [LARGE SCALE GENOMIC DNA]</scope>
    <source>
        <strain evidence="8">CO-1-SRB</strain>
    </source>
</reference>
<dbReference type="eggNOG" id="COG2510">
    <property type="taxonomic scope" value="Bacteria"/>
</dbReference>
<evidence type="ECO:0000256" key="3">
    <source>
        <dbReference type="ARBA" id="ARBA00022692"/>
    </source>
</evidence>
<dbReference type="InterPro" id="IPR000620">
    <property type="entry name" value="EamA_dom"/>
</dbReference>
<comment type="subcellular location">
    <subcellularLocation>
        <location evidence="1">Membrane</location>
        <topology evidence="1">Multi-pass membrane protein</topology>
    </subcellularLocation>
</comment>
<protein>
    <recommendedName>
        <fullName evidence="7">EamA domain-containing protein</fullName>
    </recommendedName>
</protein>
<dbReference type="AlphaFoldDB" id="F6B3R1"/>
<keyword evidence="5 6" id="KW-0472">Membrane</keyword>
<feature type="transmembrane region" description="Helical" evidence="6">
    <location>
        <begin position="62"/>
        <end position="86"/>
    </location>
</feature>
<dbReference type="EMBL" id="CP002736">
    <property type="protein sequence ID" value="AEF95220.1"/>
    <property type="molecule type" value="Genomic_DNA"/>
</dbReference>
<keyword evidence="3 6" id="KW-0812">Transmembrane</keyword>
<feature type="transmembrane region" description="Helical" evidence="6">
    <location>
        <begin position="92"/>
        <end position="114"/>
    </location>
</feature>
<dbReference type="Pfam" id="PF00892">
    <property type="entry name" value="EamA"/>
    <property type="match status" value="1"/>
</dbReference>
<evidence type="ECO:0000259" key="7">
    <source>
        <dbReference type="Pfam" id="PF00892"/>
    </source>
</evidence>
<evidence type="ECO:0000256" key="2">
    <source>
        <dbReference type="ARBA" id="ARBA00007362"/>
    </source>
</evidence>
<organism evidence="8 9">
    <name type="scientific">Desulfotomaculum nigrificans (strain DSM 14880 / VKM B-2319 / CO-1-SRB)</name>
    <name type="common">Desulfotomaculum carboxydivorans</name>
    <dbReference type="NCBI Taxonomy" id="868595"/>
    <lineage>
        <taxon>Bacteria</taxon>
        <taxon>Bacillati</taxon>
        <taxon>Bacillota</taxon>
        <taxon>Clostridia</taxon>
        <taxon>Eubacteriales</taxon>
        <taxon>Desulfotomaculaceae</taxon>
        <taxon>Desulfotomaculum</taxon>
    </lineage>
</organism>
<dbReference type="GO" id="GO:0016020">
    <property type="term" value="C:membrane"/>
    <property type="evidence" value="ECO:0007669"/>
    <property type="project" value="UniProtKB-SubCell"/>
</dbReference>
<dbReference type="PANTHER" id="PTHR32322:SF2">
    <property type="entry name" value="EAMA DOMAIN-CONTAINING PROTEIN"/>
    <property type="match status" value="1"/>
</dbReference>
<gene>
    <name evidence="8" type="ordered locus">Desca_2385</name>
</gene>
<comment type="similarity">
    <text evidence="2">Belongs to the EamA transporter family.</text>
</comment>